<sequence length="178" mass="19530">SGTSSQNHRIKVALRQFAVYIANLFLLTSDAWAPVVRDTELDVETADRYNLILLGSPLENTWVERYHGKVPLKYQDKTMTLGHCNFSSPQTGAVFLAPHAGSRLALIISGNSIEGIRDAVHLASPTIPPMARSPFSNMVPDYVITGPSFRAQGPGGYLCAGFWDNRWGYGREISSCVC</sequence>
<protein>
    <recommendedName>
        <fullName evidence="3">Beta-lactamase-related domain-containing protein</fullName>
    </recommendedName>
</protein>
<dbReference type="Proteomes" id="UP001159427">
    <property type="component" value="Unassembled WGS sequence"/>
</dbReference>
<keyword evidence="2" id="KW-1185">Reference proteome</keyword>
<gene>
    <name evidence="1" type="ORF">PEVE_00009566</name>
</gene>
<proteinExistence type="predicted"/>
<reference evidence="1 2" key="1">
    <citation type="submission" date="2022-05" db="EMBL/GenBank/DDBJ databases">
        <authorList>
            <consortium name="Genoscope - CEA"/>
            <person name="William W."/>
        </authorList>
    </citation>
    <scope>NUCLEOTIDE SEQUENCE [LARGE SCALE GENOMIC DNA]</scope>
</reference>
<evidence type="ECO:0008006" key="3">
    <source>
        <dbReference type="Google" id="ProtNLM"/>
    </source>
</evidence>
<name>A0ABN8RAW0_9CNID</name>
<feature type="non-terminal residue" evidence="1">
    <location>
        <position position="1"/>
    </location>
</feature>
<organism evidence="1 2">
    <name type="scientific">Porites evermanni</name>
    <dbReference type="NCBI Taxonomy" id="104178"/>
    <lineage>
        <taxon>Eukaryota</taxon>
        <taxon>Metazoa</taxon>
        <taxon>Cnidaria</taxon>
        <taxon>Anthozoa</taxon>
        <taxon>Hexacorallia</taxon>
        <taxon>Scleractinia</taxon>
        <taxon>Fungiina</taxon>
        <taxon>Poritidae</taxon>
        <taxon>Porites</taxon>
    </lineage>
</organism>
<dbReference type="EMBL" id="CALNXI010001665">
    <property type="protein sequence ID" value="CAH3174440.1"/>
    <property type="molecule type" value="Genomic_DNA"/>
</dbReference>
<evidence type="ECO:0000313" key="1">
    <source>
        <dbReference type="EMBL" id="CAH3174440.1"/>
    </source>
</evidence>
<comment type="caution">
    <text evidence="1">The sequence shown here is derived from an EMBL/GenBank/DDBJ whole genome shotgun (WGS) entry which is preliminary data.</text>
</comment>
<evidence type="ECO:0000313" key="2">
    <source>
        <dbReference type="Proteomes" id="UP001159427"/>
    </source>
</evidence>
<accession>A0ABN8RAW0</accession>